<feature type="domain" description="Apple" evidence="9">
    <location>
        <begin position="333"/>
        <end position="415"/>
    </location>
</feature>
<evidence type="ECO:0000256" key="1">
    <source>
        <dbReference type="ARBA" id="ARBA00004479"/>
    </source>
</evidence>
<dbReference type="SMART" id="SM00108">
    <property type="entry name" value="B_lectin"/>
    <property type="match status" value="1"/>
</dbReference>
<keyword evidence="11" id="KW-1185">Reference proteome</keyword>
<proteinExistence type="predicted"/>
<organism evidence="10 11">
    <name type="scientific">Eragrostis curvula</name>
    <name type="common">weeping love grass</name>
    <dbReference type="NCBI Taxonomy" id="38414"/>
    <lineage>
        <taxon>Eukaryota</taxon>
        <taxon>Viridiplantae</taxon>
        <taxon>Streptophyta</taxon>
        <taxon>Embryophyta</taxon>
        <taxon>Tracheophyta</taxon>
        <taxon>Spermatophyta</taxon>
        <taxon>Magnoliopsida</taxon>
        <taxon>Liliopsida</taxon>
        <taxon>Poales</taxon>
        <taxon>Poaceae</taxon>
        <taxon>PACMAD clade</taxon>
        <taxon>Chloridoideae</taxon>
        <taxon>Eragrostideae</taxon>
        <taxon>Eragrostidinae</taxon>
        <taxon>Eragrostis</taxon>
    </lineage>
</organism>
<sequence>MVKASNWRFLFSPSFGLVLQSLILLVYPCCKFTYATDTLLPGQFLNEKQTLVSKNGAFKLGFDCSLPQDDTLFCGLGIWLTKSLYCYYDYIPVWLPDLSCRNCYLSSYNLSVSEEGVLHISGTDGYHDYFYSLPSSFTTTTSISAIAVLLDSGNLIIRDQVNSSMVIWQSFDSPTNVLLSGGYLGFNPTRGKNVSLSSYSFSFGNWPTYTLSLDAATRKRGFIIQKNPDGPTFAGTFPRWMDIHEDKHYALTFNDADTYMYLNRSGFISLVKNGECGSVLWSAPKSACDFDSYCGPYGLCTLSGSCTCSAGFSGFAPDEWLPTGCPSNELLDCHNGSFTRREVRFYPIEGIYRFPANSSSSETRSMEECEASCLGDCTCTAFAYNATCLLWFQELRNTVVLDSVSNGSRMYVRSAMRQQNQGSGADPRFTSLKEF</sequence>
<dbReference type="PROSITE" id="PS50948">
    <property type="entry name" value="PAN"/>
    <property type="match status" value="1"/>
</dbReference>
<evidence type="ECO:0000256" key="3">
    <source>
        <dbReference type="ARBA" id="ARBA00022729"/>
    </source>
</evidence>
<dbReference type="AlphaFoldDB" id="A0A5J9UHG4"/>
<dbReference type="EMBL" id="RWGY01000026">
    <property type="protein sequence ID" value="TVU22946.1"/>
    <property type="molecule type" value="Genomic_DNA"/>
</dbReference>
<dbReference type="Gene3D" id="2.90.10.10">
    <property type="entry name" value="Bulb-type lectin domain"/>
    <property type="match status" value="1"/>
</dbReference>
<reference evidence="10 11" key="1">
    <citation type="journal article" date="2019" name="Sci. Rep.">
        <title>A high-quality genome of Eragrostis curvula grass provides insights into Poaceae evolution and supports new strategies to enhance forage quality.</title>
        <authorList>
            <person name="Carballo J."/>
            <person name="Santos B.A.C.M."/>
            <person name="Zappacosta D."/>
            <person name="Garbus I."/>
            <person name="Selva J.P."/>
            <person name="Gallo C.A."/>
            <person name="Diaz A."/>
            <person name="Albertini E."/>
            <person name="Caccamo M."/>
            <person name="Echenique V."/>
        </authorList>
    </citation>
    <scope>NUCLEOTIDE SEQUENCE [LARGE SCALE GENOMIC DNA]</scope>
    <source>
        <strain evidence="11">cv. Victoria</strain>
        <tissue evidence="10">Leaf</tissue>
    </source>
</reference>
<dbReference type="OrthoDB" id="691936at2759"/>
<dbReference type="PANTHER" id="PTHR32444:SF235">
    <property type="entry name" value="OS01G0783900 PROTEIN"/>
    <property type="match status" value="1"/>
</dbReference>
<feature type="domain" description="Bulb-type lectin" evidence="8">
    <location>
        <begin position="36"/>
        <end position="170"/>
    </location>
</feature>
<evidence type="ECO:0000256" key="6">
    <source>
        <dbReference type="ARBA" id="ARBA00047899"/>
    </source>
</evidence>
<feature type="non-terminal residue" evidence="10">
    <location>
        <position position="1"/>
    </location>
</feature>
<comment type="catalytic activity">
    <reaction evidence="6">
        <text>L-threonyl-[protein] + ATP = O-phospho-L-threonyl-[protein] + ADP + H(+)</text>
        <dbReference type="Rhea" id="RHEA:46608"/>
        <dbReference type="Rhea" id="RHEA-COMP:11060"/>
        <dbReference type="Rhea" id="RHEA-COMP:11605"/>
        <dbReference type="ChEBI" id="CHEBI:15378"/>
        <dbReference type="ChEBI" id="CHEBI:30013"/>
        <dbReference type="ChEBI" id="CHEBI:30616"/>
        <dbReference type="ChEBI" id="CHEBI:61977"/>
        <dbReference type="ChEBI" id="CHEBI:456216"/>
        <dbReference type="EC" id="2.7.11.1"/>
    </reaction>
</comment>
<dbReference type="PANTHER" id="PTHR32444">
    <property type="entry name" value="BULB-TYPE LECTIN DOMAIN-CONTAINING PROTEIN"/>
    <property type="match status" value="1"/>
</dbReference>
<evidence type="ECO:0000259" key="8">
    <source>
        <dbReference type="PROSITE" id="PS50927"/>
    </source>
</evidence>
<dbReference type="Pfam" id="PF08276">
    <property type="entry name" value="PAN_2"/>
    <property type="match status" value="1"/>
</dbReference>
<dbReference type="Proteomes" id="UP000324897">
    <property type="component" value="Unassembled WGS sequence"/>
</dbReference>
<evidence type="ECO:0000256" key="7">
    <source>
        <dbReference type="ARBA" id="ARBA00048679"/>
    </source>
</evidence>
<dbReference type="GO" id="GO:0048544">
    <property type="term" value="P:recognition of pollen"/>
    <property type="evidence" value="ECO:0007669"/>
    <property type="project" value="InterPro"/>
</dbReference>
<dbReference type="Gramene" id="TVU22946">
    <property type="protein sequence ID" value="TVU22946"/>
    <property type="gene ID" value="EJB05_32668"/>
</dbReference>
<dbReference type="Pfam" id="PF01453">
    <property type="entry name" value="B_lectin"/>
    <property type="match status" value="1"/>
</dbReference>
<keyword evidence="5" id="KW-0675">Receptor</keyword>
<evidence type="ECO:0000313" key="10">
    <source>
        <dbReference type="EMBL" id="TVU22946.1"/>
    </source>
</evidence>
<keyword evidence="3" id="KW-0732">Signal</keyword>
<evidence type="ECO:0000256" key="2">
    <source>
        <dbReference type="ARBA" id="ARBA00012513"/>
    </source>
</evidence>
<dbReference type="GO" id="GO:0004674">
    <property type="term" value="F:protein serine/threonine kinase activity"/>
    <property type="evidence" value="ECO:0007669"/>
    <property type="project" value="UniProtKB-EC"/>
</dbReference>
<dbReference type="PROSITE" id="PS50927">
    <property type="entry name" value="BULB_LECTIN"/>
    <property type="match status" value="1"/>
</dbReference>
<dbReference type="InterPro" id="IPR001480">
    <property type="entry name" value="Bulb-type_lectin_dom"/>
</dbReference>
<evidence type="ECO:0000259" key="9">
    <source>
        <dbReference type="PROSITE" id="PS50948"/>
    </source>
</evidence>
<dbReference type="CDD" id="cd01098">
    <property type="entry name" value="PAN_AP_plant"/>
    <property type="match status" value="1"/>
</dbReference>
<evidence type="ECO:0000256" key="4">
    <source>
        <dbReference type="ARBA" id="ARBA00023157"/>
    </source>
</evidence>
<comment type="subcellular location">
    <subcellularLocation>
        <location evidence="1">Membrane</location>
        <topology evidence="1">Single-pass type I membrane protein</topology>
    </subcellularLocation>
</comment>
<comment type="caution">
    <text evidence="10">The sequence shown here is derived from an EMBL/GenBank/DDBJ whole genome shotgun (WGS) entry which is preliminary data.</text>
</comment>
<dbReference type="GO" id="GO:0051707">
    <property type="term" value="P:response to other organism"/>
    <property type="evidence" value="ECO:0007669"/>
    <property type="project" value="UniProtKB-ARBA"/>
</dbReference>
<evidence type="ECO:0000313" key="11">
    <source>
        <dbReference type="Proteomes" id="UP000324897"/>
    </source>
</evidence>
<name>A0A5J9UHG4_9POAL</name>
<dbReference type="InterPro" id="IPR036426">
    <property type="entry name" value="Bulb-type_lectin_dom_sf"/>
</dbReference>
<accession>A0A5J9UHG4</accession>
<comment type="catalytic activity">
    <reaction evidence="7">
        <text>L-seryl-[protein] + ATP = O-phospho-L-seryl-[protein] + ADP + H(+)</text>
        <dbReference type="Rhea" id="RHEA:17989"/>
        <dbReference type="Rhea" id="RHEA-COMP:9863"/>
        <dbReference type="Rhea" id="RHEA-COMP:11604"/>
        <dbReference type="ChEBI" id="CHEBI:15378"/>
        <dbReference type="ChEBI" id="CHEBI:29999"/>
        <dbReference type="ChEBI" id="CHEBI:30616"/>
        <dbReference type="ChEBI" id="CHEBI:83421"/>
        <dbReference type="ChEBI" id="CHEBI:456216"/>
        <dbReference type="EC" id="2.7.11.1"/>
    </reaction>
</comment>
<protein>
    <recommendedName>
        <fullName evidence="2">non-specific serine/threonine protein kinase</fullName>
        <ecNumber evidence="2">2.7.11.1</ecNumber>
    </recommendedName>
</protein>
<gene>
    <name evidence="10" type="ORF">EJB05_32668</name>
</gene>
<dbReference type="EC" id="2.7.11.1" evidence="2"/>
<dbReference type="SUPFAM" id="SSF51110">
    <property type="entry name" value="alpha-D-mannose-specific plant lectins"/>
    <property type="match status" value="1"/>
</dbReference>
<evidence type="ECO:0000256" key="5">
    <source>
        <dbReference type="ARBA" id="ARBA00023170"/>
    </source>
</evidence>
<dbReference type="SMART" id="SM00473">
    <property type="entry name" value="PAN_AP"/>
    <property type="match status" value="1"/>
</dbReference>
<dbReference type="Pfam" id="PF00954">
    <property type="entry name" value="S_locus_glycop"/>
    <property type="match status" value="1"/>
</dbReference>
<dbReference type="InterPro" id="IPR003609">
    <property type="entry name" value="Pan_app"/>
</dbReference>
<dbReference type="InterPro" id="IPR000858">
    <property type="entry name" value="S_locus_glycoprot_dom"/>
</dbReference>
<dbReference type="GO" id="GO:0016020">
    <property type="term" value="C:membrane"/>
    <property type="evidence" value="ECO:0007669"/>
    <property type="project" value="UniProtKB-SubCell"/>
</dbReference>
<keyword evidence="4" id="KW-1015">Disulfide bond</keyword>